<keyword evidence="2" id="KW-1133">Transmembrane helix</keyword>
<feature type="transmembrane region" description="Helical" evidence="2">
    <location>
        <begin position="285"/>
        <end position="309"/>
    </location>
</feature>
<protein>
    <submittedName>
        <fullName evidence="3">Uncharacterized protein</fullName>
    </submittedName>
</protein>
<keyword evidence="4" id="KW-1185">Reference proteome</keyword>
<sequence>MPDPASLDPVGELVHAAVSDRPLEEIVRLITLMEQSPEYAQTVGAVLRAVAVDRPVEDVARLVVELTRPPRGPDSADETIRVAVETRSVEDVSRLMALLHQASLEPHCGQEAVRAAATGRPIEELVELIGRLAQERRRAAEKAARVPPAAAVADARLAQAAPAPDPQVARPRSGRRPLRARRARAKQPRKPVFWPGWLAAAALLVCGAAYFPLRRDGAPLGVFAFALGMSGVCLVLAVVLALRTSVPALMASMLLPAGLAGAGLLESRVHSTGLSQAMDLTVAPPWSAGLTAVCASLASLAALFLLLMVQMADRYPAPRPTAGTSRAAE</sequence>
<evidence type="ECO:0000256" key="1">
    <source>
        <dbReference type="SAM" id="MobiDB-lite"/>
    </source>
</evidence>
<evidence type="ECO:0000256" key="2">
    <source>
        <dbReference type="SAM" id="Phobius"/>
    </source>
</evidence>
<proteinExistence type="predicted"/>
<feature type="compositionally biased region" description="Basic residues" evidence="1">
    <location>
        <begin position="172"/>
        <end position="183"/>
    </location>
</feature>
<feature type="compositionally biased region" description="Low complexity" evidence="1">
    <location>
        <begin position="159"/>
        <end position="171"/>
    </location>
</feature>
<feature type="region of interest" description="Disordered" evidence="1">
    <location>
        <begin position="159"/>
        <end position="183"/>
    </location>
</feature>
<reference evidence="3 4" key="1">
    <citation type="submission" date="2020-10" db="EMBL/GenBank/DDBJ databases">
        <title>Streptomyces chromofuscus complate genome analysis.</title>
        <authorList>
            <person name="Anwar N."/>
        </authorList>
    </citation>
    <scope>NUCLEOTIDE SEQUENCE [LARGE SCALE GENOMIC DNA]</scope>
    <source>
        <strain evidence="3 4">DSM 40273</strain>
    </source>
</reference>
<feature type="transmembrane region" description="Helical" evidence="2">
    <location>
        <begin position="219"/>
        <end position="241"/>
    </location>
</feature>
<keyword evidence="2" id="KW-0812">Transmembrane</keyword>
<name>A0A7M2T9B0_STRCW</name>
<dbReference type="Proteomes" id="UP000594008">
    <property type="component" value="Chromosome"/>
</dbReference>
<accession>A0A7M2T9B0</accession>
<dbReference type="AlphaFoldDB" id="A0A7M2T9B0"/>
<evidence type="ECO:0000313" key="4">
    <source>
        <dbReference type="Proteomes" id="UP000594008"/>
    </source>
</evidence>
<gene>
    <name evidence="3" type="ORF">IPT68_00005</name>
</gene>
<feature type="transmembrane region" description="Helical" evidence="2">
    <location>
        <begin position="192"/>
        <end position="213"/>
    </location>
</feature>
<dbReference type="KEGG" id="schf:IPT68_00005"/>
<dbReference type="EMBL" id="CP063374">
    <property type="protein sequence ID" value="QOV44493.1"/>
    <property type="molecule type" value="Genomic_DNA"/>
</dbReference>
<keyword evidence="2" id="KW-0472">Membrane</keyword>
<organism evidence="3 4">
    <name type="scientific">Streptomyces chromofuscus</name>
    <dbReference type="NCBI Taxonomy" id="42881"/>
    <lineage>
        <taxon>Bacteria</taxon>
        <taxon>Bacillati</taxon>
        <taxon>Actinomycetota</taxon>
        <taxon>Actinomycetes</taxon>
        <taxon>Kitasatosporales</taxon>
        <taxon>Streptomycetaceae</taxon>
        <taxon>Streptomyces</taxon>
    </lineage>
</organism>
<evidence type="ECO:0000313" key="3">
    <source>
        <dbReference type="EMBL" id="QOV44493.1"/>
    </source>
</evidence>